<protein>
    <submittedName>
        <fullName evidence="1">Uncharacterized protein</fullName>
    </submittedName>
</protein>
<accession>A0A812MDQ6</accession>
<reference evidence="1" key="1">
    <citation type="submission" date="2021-02" db="EMBL/GenBank/DDBJ databases">
        <authorList>
            <person name="Dougan E. K."/>
            <person name="Rhodes N."/>
            <person name="Thang M."/>
            <person name="Chan C."/>
        </authorList>
    </citation>
    <scope>NUCLEOTIDE SEQUENCE</scope>
</reference>
<proteinExistence type="predicted"/>
<evidence type="ECO:0000313" key="1">
    <source>
        <dbReference type="EMBL" id="CAE7265411.1"/>
    </source>
</evidence>
<sequence length="230" mass="24641">MLVDFRRRALAVVVHEMQRLPGLLGQLFQAGTHLAALRYGALDGRLGRGVVDIVDGDIDLELLLPTQAFEEGQDLALLKRLGAQLEGVDMANWTAGSFRAGLFSRMGRRPILRRRPGLWRSTSAGTTMDSARYCTSSRFALSGRKKSESTTGWGTPAMAICASCARRPPQAQAPRSASPRRRCCPCAGASLAASACPGRRMRSTSSRATCAIGSVNGTSNGSAWRCPSKT</sequence>
<dbReference type="Proteomes" id="UP000604046">
    <property type="component" value="Unassembled WGS sequence"/>
</dbReference>
<dbReference type="AlphaFoldDB" id="A0A812MDQ6"/>
<gene>
    <name evidence="1" type="ORF">SNAT2548_LOCUS14014</name>
</gene>
<comment type="caution">
    <text evidence="1">The sequence shown here is derived from an EMBL/GenBank/DDBJ whole genome shotgun (WGS) entry which is preliminary data.</text>
</comment>
<name>A0A812MDQ6_9DINO</name>
<evidence type="ECO:0000313" key="2">
    <source>
        <dbReference type="Proteomes" id="UP000604046"/>
    </source>
</evidence>
<organism evidence="1 2">
    <name type="scientific">Symbiodinium natans</name>
    <dbReference type="NCBI Taxonomy" id="878477"/>
    <lineage>
        <taxon>Eukaryota</taxon>
        <taxon>Sar</taxon>
        <taxon>Alveolata</taxon>
        <taxon>Dinophyceae</taxon>
        <taxon>Suessiales</taxon>
        <taxon>Symbiodiniaceae</taxon>
        <taxon>Symbiodinium</taxon>
    </lineage>
</organism>
<keyword evidence="2" id="KW-1185">Reference proteome</keyword>
<dbReference type="EMBL" id="CAJNDS010001558">
    <property type="protein sequence ID" value="CAE7265411.1"/>
    <property type="molecule type" value="Genomic_DNA"/>
</dbReference>